<organism evidence="2 3">
    <name type="scientific">Symbiodinium microadriaticum</name>
    <name type="common">Dinoflagellate</name>
    <name type="synonym">Zooxanthella microadriatica</name>
    <dbReference type="NCBI Taxonomy" id="2951"/>
    <lineage>
        <taxon>Eukaryota</taxon>
        <taxon>Sar</taxon>
        <taxon>Alveolata</taxon>
        <taxon>Dinophyceae</taxon>
        <taxon>Suessiales</taxon>
        <taxon>Symbiodiniaceae</taxon>
        <taxon>Symbiodinium</taxon>
    </lineage>
</organism>
<evidence type="ECO:0000256" key="1">
    <source>
        <dbReference type="SAM" id="MobiDB-lite"/>
    </source>
</evidence>
<accession>A0A1Q9BUL2</accession>
<evidence type="ECO:0000313" key="2">
    <source>
        <dbReference type="EMBL" id="OLP74352.1"/>
    </source>
</evidence>
<feature type="compositionally biased region" description="Basic and acidic residues" evidence="1">
    <location>
        <begin position="7"/>
        <end position="21"/>
    </location>
</feature>
<dbReference type="AlphaFoldDB" id="A0A1Q9BUL2"/>
<gene>
    <name evidence="2" type="ORF">AK812_SmicGene46132</name>
</gene>
<sequence>MAAEEGQLVREAADEGGRAGEDAVVAMRSARGRKRKQGWQSVGSEEMLASENLRQAAQRWLKQHHILHETLQRSSDAGVRTLLAKCGECQSCTRQWCFRQSGSELRVERVGECTEGDKRVDRIRQLQNVRNSPMGGVAHYSLACIGELREFLDKPPPGVQLVEDMLELGPGCVRIPFSYPDVDEVLRASGLTKVLMDFTFQTNREGLLLGAVGPVGLHVDAKCGVTMRFIPTFFMLCTAEDSAAQQALMRRYVEHVRSMGIVPTDCFLDCSCYQGVAALCEEQDLGLKLHRCLQHVKTNVKTEASRKDSTTGAPRLGRKELLPNIIDWIEFSASLPPGAEFSAFWTSILDRMKSSASETDFAEPAMARYLEEHILQSPGLFDAPWMSGYGTTPLGYTTYAPNSIEVSHRVLKGLMGKTCGRQSVPQCLYEVCDSVGTRLEEGFYNGLVDAVQNASRSKTMDALRQWIWSDLDVVMVGTWMLCGNGYGLIWTLAWLAHGCSAAMDMV</sequence>
<evidence type="ECO:0000313" key="3">
    <source>
        <dbReference type="Proteomes" id="UP000186817"/>
    </source>
</evidence>
<name>A0A1Q9BUL2_SYMMI</name>
<keyword evidence="3" id="KW-1185">Reference proteome</keyword>
<reference evidence="2 3" key="1">
    <citation type="submission" date="2016-02" db="EMBL/GenBank/DDBJ databases">
        <title>Genome analysis of coral dinoflagellate symbionts highlights evolutionary adaptations to a symbiotic lifestyle.</title>
        <authorList>
            <person name="Aranda M."/>
            <person name="Li Y."/>
            <person name="Liew Y.J."/>
            <person name="Baumgarten S."/>
            <person name="Simakov O."/>
            <person name="Wilson M."/>
            <person name="Piel J."/>
            <person name="Ashoor H."/>
            <person name="Bougouffa S."/>
            <person name="Bajic V.B."/>
            <person name="Ryu T."/>
            <person name="Ravasi T."/>
            <person name="Bayer T."/>
            <person name="Micklem G."/>
            <person name="Kim H."/>
            <person name="Bhak J."/>
            <person name="Lajeunesse T.C."/>
            <person name="Voolstra C.R."/>
        </authorList>
    </citation>
    <scope>NUCLEOTIDE SEQUENCE [LARGE SCALE GENOMIC DNA]</scope>
    <source>
        <strain evidence="2 3">CCMP2467</strain>
    </source>
</reference>
<evidence type="ECO:0008006" key="4">
    <source>
        <dbReference type="Google" id="ProtNLM"/>
    </source>
</evidence>
<dbReference type="EMBL" id="LSRX01003860">
    <property type="protein sequence ID" value="OLP74352.1"/>
    <property type="molecule type" value="Genomic_DNA"/>
</dbReference>
<comment type="caution">
    <text evidence="2">The sequence shown here is derived from an EMBL/GenBank/DDBJ whole genome shotgun (WGS) entry which is preliminary data.</text>
</comment>
<dbReference type="OrthoDB" id="417313at2759"/>
<proteinExistence type="predicted"/>
<dbReference type="Proteomes" id="UP000186817">
    <property type="component" value="Unassembled WGS sequence"/>
</dbReference>
<protein>
    <recommendedName>
        <fullName evidence="4">MULE transposase domain-containing protein</fullName>
    </recommendedName>
</protein>
<feature type="region of interest" description="Disordered" evidence="1">
    <location>
        <begin position="1"/>
        <end position="21"/>
    </location>
</feature>